<protein>
    <recommendedName>
        <fullName evidence="4">phosphoglycolate phosphatase</fullName>
        <ecNumber evidence="4">3.1.3.18</ecNumber>
    </recommendedName>
</protein>
<dbReference type="EC" id="3.1.3.18" evidence="4"/>
<proteinExistence type="inferred from homology"/>
<dbReference type="RefSeq" id="WP_307261407.1">
    <property type="nucleotide sequence ID" value="NZ_JAUSVL010000001.1"/>
</dbReference>
<dbReference type="PANTHER" id="PTHR43434:SF1">
    <property type="entry name" value="PHOSPHOGLYCOLATE PHOSPHATASE"/>
    <property type="match status" value="1"/>
</dbReference>
<keyword evidence="6" id="KW-1185">Reference proteome</keyword>
<evidence type="ECO:0000256" key="1">
    <source>
        <dbReference type="ARBA" id="ARBA00000830"/>
    </source>
</evidence>
<comment type="caution">
    <text evidence="5">The sequence shown here is derived from an EMBL/GenBank/DDBJ whole genome shotgun (WGS) entry which is preliminary data.</text>
</comment>
<dbReference type="Proteomes" id="UP001238163">
    <property type="component" value="Unassembled WGS sequence"/>
</dbReference>
<dbReference type="SFLD" id="SFLDS00003">
    <property type="entry name" value="Haloacid_Dehalogenase"/>
    <property type="match status" value="1"/>
</dbReference>
<dbReference type="InterPro" id="IPR050155">
    <property type="entry name" value="HAD-like_hydrolase_sf"/>
</dbReference>
<dbReference type="PANTHER" id="PTHR43434">
    <property type="entry name" value="PHOSPHOGLYCOLATE PHOSPHATASE"/>
    <property type="match status" value="1"/>
</dbReference>
<dbReference type="SFLD" id="SFLDG01129">
    <property type="entry name" value="C1.5:_HAD__Beta-PGM__Phosphata"/>
    <property type="match status" value="1"/>
</dbReference>
<dbReference type="InterPro" id="IPR023198">
    <property type="entry name" value="PGP-like_dom2"/>
</dbReference>
<organism evidence="5 6">
    <name type="scientific">Oligosphaera ethanolica</name>
    <dbReference type="NCBI Taxonomy" id="760260"/>
    <lineage>
        <taxon>Bacteria</taxon>
        <taxon>Pseudomonadati</taxon>
        <taxon>Lentisphaerota</taxon>
        <taxon>Oligosphaeria</taxon>
        <taxon>Oligosphaerales</taxon>
        <taxon>Oligosphaeraceae</taxon>
        <taxon>Oligosphaera</taxon>
    </lineage>
</organism>
<sequence length="218" mass="23380">MNSRMILFDLDGTLVDSRADLTTAVNLVRADYGLPALPLATMTSFVGDGVHKLLERALQDAAAGWSMDVAVQRMARHYHDHLLDETCLYPGVAETLPLLARDWRLGVVTNKPQAAACAVCEKLGIAAVLAVVVGGGRCAQLKPRPEPLLMALELAGAGVEGSWMVGDHRTDLGAASAAGLRACFCAYGFGQQDDQRADAVIQHFAQLPMVLREADRRD</sequence>
<dbReference type="SUPFAM" id="SSF56784">
    <property type="entry name" value="HAD-like"/>
    <property type="match status" value="1"/>
</dbReference>
<evidence type="ECO:0000256" key="4">
    <source>
        <dbReference type="ARBA" id="ARBA00013078"/>
    </source>
</evidence>
<dbReference type="AlphaFoldDB" id="A0AAE3VGQ2"/>
<dbReference type="InterPro" id="IPR041492">
    <property type="entry name" value="HAD_2"/>
</dbReference>
<comment type="similarity">
    <text evidence="3">Belongs to the HAD-like hydrolase superfamily. CbbY/CbbZ/Gph/YieH family.</text>
</comment>
<evidence type="ECO:0000256" key="2">
    <source>
        <dbReference type="ARBA" id="ARBA00004818"/>
    </source>
</evidence>
<dbReference type="Gene3D" id="3.40.50.1000">
    <property type="entry name" value="HAD superfamily/HAD-like"/>
    <property type="match status" value="1"/>
</dbReference>
<dbReference type="Pfam" id="PF13419">
    <property type="entry name" value="HAD_2"/>
    <property type="match status" value="1"/>
</dbReference>
<dbReference type="EMBL" id="JAUSVL010000001">
    <property type="protein sequence ID" value="MDQ0289973.1"/>
    <property type="molecule type" value="Genomic_DNA"/>
</dbReference>
<dbReference type="InterPro" id="IPR036412">
    <property type="entry name" value="HAD-like_sf"/>
</dbReference>
<dbReference type="GO" id="GO:0008967">
    <property type="term" value="F:phosphoglycolate phosphatase activity"/>
    <property type="evidence" value="ECO:0007669"/>
    <property type="project" value="UniProtKB-EC"/>
</dbReference>
<dbReference type="GO" id="GO:0005829">
    <property type="term" value="C:cytosol"/>
    <property type="evidence" value="ECO:0007669"/>
    <property type="project" value="TreeGrafter"/>
</dbReference>
<comment type="catalytic activity">
    <reaction evidence="1">
        <text>2-phosphoglycolate + H2O = glycolate + phosphate</text>
        <dbReference type="Rhea" id="RHEA:14369"/>
        <dbReference type="ChEBI" id="CHEBI:15377"/>
        <dbReference type="ChEBI" id="CHEBI:29805"/>
        <dbReference type="ChEBI" id="CHEBI:43474"/>
        <dbReference type="ChEBI" id="CHEBI:58033"/>
        <dbReference type="EC" id="3.1.3.18"/>
    </reaction>
</comment>
<keyword evidence="5" id="KW-0378">Hydrolase</keyword>
<dbReference type="GO" id="GO:0006281">
    <property type="term" value="P:DNA repair"/>
    <property type="evidence" value="ECO:0007669"/>
    <property type="project" value="TreeGrafter"/>
</dbReference>
<name>A0AAE3VGQ2_9BACT</name>
<reference evidence="5" key="1">
    <citation type="submission" date="2023-07" db="EMBL/GenBank/DDBJ databases">
        <title>Genomic Encyclopedia of Type Strains, Phase IV (KMG-IV): sequencing the most valuable type-strain genomes for metagenomic binning, comparative biology and taxonomic classification.</title>
        <authorList>
            <person name="Goeker M."/>
        </authorList>
    </citation>
    <scope>NUCLEOTIDE SEQUENCE</scope>
    <source>
        <strain evidence="5">DSM 24202</strain>
    </source>
</reference>
<comment type="pathway">
    <text evidence="2">Organic acid metabolism; glycolate biosynthesis; glycolate from 2-phosphoglycolate: step 1/1.</text>
</comment>
<accession>A0AAE3VGQ2</accession>
<evidence type="ECO:0000313" key="5">
    <source>
        <dbReference type="EMBL" id="MDQ0289973.1"/>
    </source>
</evidence>
<dbReference type="Gene3D" id="1.10.150.240">
    <property type="entry name" value="Putative phosphatase, domain 2"/>
    <property type="match status" value="1"/>
</dbReference>
<evidence type="ECO:0000313" key="6">
    <source>
        <dbReference type="Proteomes" id="UP001238163"/>
    </source>
</evidence>
<dbReference type="InterPro" id="IPR023214">
    <property type="entry name" value="HAD_sf"/>
</dbReference>
<gene>
    <name evidence="5" type="ORF">J3R75_002080</name>
</gene>
<evidence type="ECO:0000256" key="3">
    <source>
        <dbReference type="ARBA" id="ARBA00006171"/>
    </source>
</evidence>